<feature type="domain" description="Wall-associated receptor kinase galacturonan-binding" evidence="4">
    <location>
        <begin position="29"/>
        <end position="86"/>
    </location>
</feature>
<gene>
    <name evidence="5" type="ORF">EJB05_39943</name>
</gene>
<keyword evidence="2 3" id="KW-0732">Signal</keyword>
<keyword evidence="6" id="KW-1185">Reference proteome</keyword>
<comment type="caution">
    <text evidence="5">The sequence shown here is derived from an EMBL/GenBank/DDBJ whole genome shotgun (WGS) entry which is preliminary data.</text>
</comment>
<feature type="non-terminal residue" evidence="5">
    <location>
        <position position="1"/>
    </location>
</feature>
<evidence type="ECO:0000313" key="6">
    <source>
        <dbReference type="Proteomes" id="UP000324897"/>
    </source>
</evidence>
<evidence type="ECO:0000313" key="5">
    <source>
        <dbReference type="EMBL" id="TVU16384.1"/>
    </source>
</evidence>
<evidence type="ECO:0000256" key="3">
    <source>
        <dbReference type="SAM" id="SignalP"/>
    </source>
</evidence>
<proteinExistence type="predicted"/>
<dbReference type="Gramene" id="TVU16384">
    <property type="protein sequence ID" value="TVU16384"/>
    <property type="gene ID" value="EJB05_39943"/>
</dbReference>
<reference evidence="5 6" key="1">
    <citation type="journal article" date="2019" name="Sci. Rep.">
        <title>A high-quality genome of Eragrostis curvula grass provides insights into Poaceae evolution and supports new strategies to enhance forage quality.</title>
        <authorList>
            <person name="Carballo J."/>
            <person name="Santos B.A.C.M."/>
            <person name="Zappacosta D."/>
            <person name="Garbus I."/>
            <person name="Selva J.P."/>
            <person name="Gallo C.A."/>
            <person name="Diaz A."/>
            <person name="Albertini E."/>
            <person name="Caccamo M."/>
            <person name="Echenique V."/>
        </authorList>
    </citation>
    <scope>NUCLEOTIDE SEQUENCE [LARGE SCALE GENOMIC DNA]</scope>
    <source>
        <strain evidence="6">cv. Victoria</strain>
        <tissue evidence="5">Leaf</tissue>
    </source>
</reference>
<comment type="subcellular location">
    <subcellularLocation>
        <location evidence="1">Membrane</location>
        <topology evidence="1">Single-pass membrane protein</topology>
    </subcellularLocation>
</comment>
<dbReference type="GO" id="GO:0030247">
    <property type="term" value="F:polysaccharide binding"/>
    <property type="evidence" value="ECO:0007669"/>
    <property type="project" value="InterPro"/>
</dbReference>
<dbReference type="OrthoDB" id="4062651at2759"/>
<evidence type="ECO:0000259" key="4">
    <source>
        <dbReference type="Pfam" id="PF13947"/>
    </source>
</evidence>
<dbReference type="Pfam" id="PF13947">
    <property type="entry name" value="GUB_WAK_bind"/>
    <property type="match status" value="1"/>
</dbReference>
<dbReference type="AlphaFoldDB" id="A0A5J9TYA8"/>
<dbReference type="InterPro" id="IPR025287">
    <property type="entry name" value="WAK_GUB"/>
</dbReference>
<dbReference type="EMBL" id="RWGY01000031">
    <property type="protein sequence ID" value="TVU16384.1"/>
    <property type="molecule type" value="Genomic_DNA"/>
</dbReference>
<organism evidence="5 6">
    <name type="scientific">Eragrostis curvula</name>
    <name type="common">weeping love grass</name>
    <dbReference type="NCBI Taxonomy" id="38414"/>
    <lineage>
        <taxon>Eukaryota</taxon>
        <taxon>Viridiplantae</taxon>
        <taxon>Streptophyta</taxon>
        <taxon>Embryophyta</taxon>
        <taxon>Tracheophyta</taxon>
        <taxon>Spermatophyta</taxon>
        <taxon>Magnoliopsida</taxon>
        <taxon>Liliopsida</taxon>
        <taxon>Poales</taxon>
        <taxon>Poaceae</taxon>
        <taxon>PACMAD clade</taxon>
        <taxon>Chloridoideae</taxon>
        <taxon>Eragrostideae</taxon>
        <taxon>Eragrostidinae</taxon>
        <taxon>Eragrostis</taxon>
    </lineage>
</organism>
<feature type="chain" id="PRO_5023832591" description="Wall-associated receptor kinase galacturonan-binding domain-containing protein" evidence="3">
    <location>
        <begin position="21"/>
        <end position="195"/>
    </location>
</feature>
<sequence>MVAVLGVGVLALQLLATALAASPIALPGCPESCGGVRVPYPFGIGEGCFHQGFNLTCDGTQHPPKLFMGNGVEVLDISFPDGTVRILSNFLQSPSTGFNGSWSVPAAATGPFKVSSARNSFVAFGCNIFAFFSDASVCAAVCSSDVNSFSSSSCSGVSCCRTSVAAAGDLPVRKINHAECPVMACVLCRMCGVRG</sequence>
<evidence type="ECO:0000256" key="1">
    <source>
        <dbReference type="ARBA" id="ARBA00004167"/>
    </source>
</evidence>
<name>A0A5J9TYA8_9POAL</name>
<dbReference type="PANTHER" id="PTHR33491">
    <property type="entry name" value="OSJNBA0016N04.9 PROTEIN"/>
    <property type="match status" value="1"/>
</dbReference>
<evidence type="ECO:0000256" key="2">
    <source>
        <dbReference type="ARBA" id="ARBA00022729"/>
    </source>
</evidence>
<dbReference type="Proteomes" id="UP000324897">
    <property type="component" value="Unassembled WGS sequence"/>
</dbReference>
<protein>
    <recommendedName>
        <fullName evidence="4">Wall-associated receptor kinase galacturonan-binding domain-containing protein</fullName>
    </recommendedName>
</protein>
<feature type="signal peptide" evidence="3">
    <location>
        <begin position="1"/>
        <end position="20"/>
    </location>
</feature>
<dbReference type="GO" id="GO:0016020">
    <property type="term" value="C:membrane"/>
    <property type="evidence" value="ECO:0007669"/>
    <property type="project" value="UniProtKB-SubCell"/>
</dbReference>
<accession>A0A5J9TYA8</accession>